<dbReference type="GO" id="GO:0022857">
    <property type="term" value="F:transmembrane transporter activity"/>
    <property type="evidence" value="ECO:0007669"/>
    <property type="project" value="TreeGrafter"/>
</dbReference>
<accession>A0A2M7VG90</accession>
<keyword evidence="2" id="KW-1003">Cell membrane</keyword>
<evidence type="ECO:0000256" key="2">
    <source>
        <dbReference type="ARBA" id="ARBA00022475"/>
    </source>
</evidence>
<proteinExistence type="inferred from homology"/>
<evidence type="ECO:0008006" key="12">
    <source>
        <dbReference type="Google" id="ProtNLM"/>
    </source>
</evidence>
<keyword evidence="3 7" id="KW-0812">Transmembrane</keyword>
<keyword evidence="5 7" id="KW-0472">Membrane</keyword>
<evidence type="ECO:0000256" key="7">
    <source>
        <dbReference type="SAM" id="Phobius"/>
    </source>
</evidence>
<feature type="transmembrane region" description="Helical" evidence="7">
    <location>
        <begin position="374"/>
        <end position="395"/>
    </location>
</feature>
<dbReference type="Pfam" id="PF12704">
    <property type="entry name" value="MacB_PCD"/>
    <property type="match status" value="1"/>
</dbReference>
<evidence type="ECO:0000256" key="4">
    <source>
        <dbReference type="ARBA" id="ARBA00022989"/>
    </source>
</evidence>
<evidence type="ECO:0000259" key="8">
    <source>
        <dbReference type="Pfam" id="PF02687"/>
    </source>
</evidence>
<sequence length="412" mass="45370">MGLFLFRLAWDNLRRNKWRSFLTMLGVIIGVAGVIMIIAVGAGAQSMILGEITKVGSSLIGILPGASDDNGPPAQVMGINVTTFVNDDLQKLINDPYMLSYTCASGYVRGMATAQVFEEKKDVFFLGVENCLPELENFSVQSGRFFNEVENKEGSAVVVLGSEVAEEIFPNQDPLNQIIKIKKRPFKIIGVVEKRGTSFFTNQDNQVYLPLLTAQRSLLGINYLNFARIKLLNEADIEHGVEFIKQKMRELHNIDGPEQDDFSVRNQAQALAILQTVTDGIRLFLAAMAAISLIVGGIGIMNIMLASVTERTREIGLRKAVGATKQVVIWQFLMEAILVTLVGAIAGLVLGLMMAWIIALVVQNLGYAWQFIVNWQYLLVSAGIAIFIGLFFGIYPAAQAAKLDPVESLRYE</sequence>
<dbReference type="PANTHER" id="PTHR30572">
    <property type="entry name" value="MEMBRANE COMPONENT OF TRANSPORTER-RELATED"/>
    <property type="match status" value="1"/>
</dbReference>
<gene>
    <name evidence="10" type="ORF">COX77_00560</name>
</gene>
<dbReference type="InterPro" id="IPR025857">
    <property type="entry name" value="MacB_PCD"/>
</dbReference>
<feature type="transmembrane region" description="Helical" evidence="7">
    <location>
        <begin position="21"/>
        <end position="44"/>
    </location>
</feature>
<organism evidence="10 11">
    <name type="scientific">Candidatus Komeilibacteria bacterium CG_4_10_14_0_2_um_filter_37_10</name>
    <dbReference type="NCBI Taxonomy" id="1974470"/>
    <lineage>
        <taxon>Bacteria</taxon>
        <taxon>Candidatus Komeiliibacteriota</taxon>
    </lineage>
</organism>
<feature type="domain" description="ABC3 transporter permease C-terminal" evidence="8">
    <location>
        <begin position="287"/>
        <end position="405"/>
    </location>
</feature>
<reference evidence="11" key="1">
    <citation type="submission" date="2017-09" db="EMBL/GenBank/DDBJ databases">
        <title>Depth-based differentiation of microbial function through sediment-hosted aquifers and enrichment of novel symbionts in the deep terrestrial subsurface.</title>
        <authorList>
            <person name="Probst A.J."/>
            <person name="Ladd B."/>
            <person name="Jarett J.K."/>
            <person name="Geller-Mcgrath D.E."/>
            <person name="Sieber C.M.K."/>
            <person name="Emerson J.B."/>
            <person name="Anantharaman K."/>
            <person name="Thomas B.C."/>
            <person name="Malmstrom R."/>
            <person name="Stieglmeier M."/>
            <person name="Klingl A."/>
            <person name="Woyke T."/>
            <person name="Ryan C.M."/>
            <person name="Banfield J.F."/>
        </authorList>
    </citation>
    <scope>NUCLEOTIDE SEQUENCE [LARGE SCALE GENOMIC DNA]</scope>
</reference>
<evidence type="ECO:0000313" key="11">
    <source>
        <dbReference type="Proteomes" id="UP000230405"/>
    </source>
</evidence>
<dbReference type="Proteomes" id="UP000230405">
    <property type="component" value="Unassembled WGS sequence"/>
</dbReference>
<comment type="similarity">
    <text evidence="6">Belongs to the ABC-4 integral membrane protein family.</text>
</comment>
<evidence type="ECO:0000259" key="9">
    <source>
        <dbReference type="Pfam" id="PF12704"/>
    </source>
</evidence>
<dbReference type="EMBL" id="PFPO01000013">
    <property type="protein sequence ID" value="PIZ99717.1"/>
    <property type="molecule type" value="Genomic_DNA"/>
</dbReference>
<evidence type="ECO:0000256" key="6">
    <source>
        <dbReference type="ARBA" id="ARBA00038076"/>
    </source>
</evidence>
<evidence type="ECO:0000256" key="1">
    <source>
        <dbReference type="ARBA" id="ARBA00004651"/>
    </source>
</evidence>
<feature type="domain" description="MacB-like periplasmic core" evidence="9">
    <location>
        <begin position="20"/>
        <end position="234"/>
    </location>
</feature>
<feature type="transmembrane region" description="Helical" evidence="7">
    <location>
        <begin position="283"/>
        <end position="308"/>
    </location>
</feature>
<comment type="caution">
    <text evidence="10">The sequence shown here is derived from an EMBL/GenBank/DDBJ whole genome shotgun (WGS) entry which is preliminary data.</text>
</comment>
<dbReference type="Pfam" id="PF02687">
    <property type="entry name" value="FtsX"/>
    <property type="match status" value="1"/>
</dbReference>
<protein>
    <recommendedName>
        <fullName evidence="12">Multidrug ABC transporter substrate-binding protein</fullName>
    </recommendedName>
</protein>
<evidence type="ECO:0000313" key="10">
    <source>
        <dbReference type="EMBL" id="PIZ99717.1"/>
    </source>
</evidence>
<dbReference type="InterPro" id="IPR003838">
    <property type="entry name" value="ABC3_permease_C"/>
</dbReference>
<dbReference type="AlphaFoldDB" id="A0A2M7VG90"/>
<comment type="subcellular location">
    <subcellularLocation>
        <location evidence="1">Cell membrane</location>
        <topology evidence="1">Multi-pass membrane protein</topology>
    </subcellularLocation>
</comment>
<dbReference type="InterPro" id="IPR050250">
    <property type="entry name" value="Macrolide_Exporter_MacB"/>
</dbReference>
<evidence type="ECO:0000256" key="5">
    <source>
        <dbReference type="ARBA" id="ARBA00023136"/>
    </source>
</evidence>
<dbReference type="GO" id="GO:0005886">
    <property type="term" value="C:plasma membrane"/>
    <property type="evidence" value="ECO:0007669"/>
    <property type="project" value="UniProtKB-SubCell"/>
</dbReference>
<dbReference type="PANTHER" id="PTHR30572:SF4">
    <property type="entry name" value="ABC TRANSPORTER PERMEASE YTRF"/>
    <property type="match status" value="1"/>
</dbReference>
<name>A0A2M7VG90_9BACT</name>
<evidence type="ECO:0000256" key="3">
    <source>
        <dbReference type="ARBA" id="ARBA00022692"/>
    </source>
</evidence>
<feature type="transmembrane region" description="Helical" evidence="7">
    <location>
        <begin position="329"/>
        <end position="362"/>
    </location>
</feature>
<keyword evidence="4 7" id="KW-1133">Transmembrane helix</keyword>